<dbReference type="EC" id="3.1.1.4" evidence="7"/>
<comment type="similarity">
    <text evidence="4">Belongs to the phospholipase A1 family.</text>
</comment>
<protein>
    <recommendedName>
        <fullName evidence="18">Phosphatidylcholine 1-acylhydrolase</fullName>
        <ecNumber evidence="6">3.1.1.32</ecNumber>
        <ecNumber evidence="7">3.1.1.4</ecNumber>
    </recommendedName>
</protein>
<evidence type="ECO:0000256" key="9">
    <source>
        <dbReference type="ARBA" id="ARBA00022692"/>
    </source>
</evidence>
<proteinExistence type="inferred from homology"/>
<reference evidence="21" key="1">
    <citation type="submission" date="2016-04" db="EMBL/GenBank/DDBJ databases">
        <authorList>
            <person name="Evans L.H."/>
            <person name="Alamgir A."/>
            <person name="Owens N."/>
            <person name="Weber N.D."/>
            <person name="Virtaneva K."/>
            <person name="Barbian K."/>
            <person name="Babar A."/>
            <person name="Rosenke K."/>
        </authorList>
    </citation>
    <scope>NUCLEOTIDE SEQUENCE</scope>
    <source>
        <strain evidence="21">86-1</strain>
    </source>
</reference>
<dbReference type="PANTHER" id="PTHR40457">
    <property type="entry name" value="PHOSPHOLIPASE A1"/>
    <property type="match status" value="1"/>
</dbReference>
<evidence type="ECO:0000256" key="16">
    <source>
        <dbReference type="ARBA" id="ARBA00023136"/>
    </source>
</evidence>
<dbReference type="GO" id="GO:0046872">
    <property type="term" value="F:metal ion binding"/>
    <property type="evidence" value="ECO:0007669"/>
    <property type="project" value="UniProtKB-KW"/>
</dbReference>
<evidence type="ECO:0000256" key="5">
    <source>
        <dbReference type="ARBA" id="ARBA00011702"/>
    </source>
</evidence>
<keyword evidence="15" id="KW-0443">Lipid metabolism</keyword>
<feature type="binding site" description="in dimeric form" evidence="20">
    <location>
        <position position="165"/>
    </location>
    <ligand>
        <name>Ca(2+)</name>
        <dbReference type="ChEBI" id="CHEBI:29108"/>
        <label>1</label>
    </ligand>
</feature>
<comment type="catalytic activity">
    <reaction evidence="1">
        <text>a 1,2-diacyl-sn-glycero-3-phosphocholine + H2O = a 2-acyl-sn-glycero-3-phosphocholine + a fatty acid + H(+)</text>
        <dbReference type="Rhea" id="RHEA:18689"/>
        <dbReference type="ChEBI" id="CHEBI:15377"/>
        <dbReference type="ChEBI" id="CHEBI:15378"/>
        <dbReference type="ChEBI" id="CHEBI:28868"/>
        <dbReference type="ChEBI" id="CHEBI:57643"/>
        <dbReference type="ChEBI" id="CHEBI:57875"/>
        <dbReference type="EC" id="3.1.1.32"/>
    </reaction>
</comment>
<comment type="catalytic activity">
    <reaction evidence="2">
        <text>a 1,2-diacyl-sn-glycero-3-phosphocholine + H2O = a 1-acyl-sn-glycero-3-phosphocholine + a fatty acid + H(+)</text>
        <dbReference type="Rhea" id="RHEA:15801"/>
        <dbReference type="ChEBI" id="CHEBI:15377"/>
        <dbReference type="ChEBI" id="CHEBI:15378"/>
        <dbReference type="ChEBI" id="CHEBI:28868"/>
        <dbReference type="ChEBI" id="CHEBI:57643"/>
        <dbReference type="ChEBI" id="CHEBI:58168"/>
        <dbReference type="EC" id="3.1.1.4"/>
    </reaction>
</comment>
<organism evidence="21">
    <name type="scientific">uncultured Dysgonomonas sp</name>
    <dbReference type="NCBI Taxonomy" id="206096"/>
    <lineage>
        <taxon>Bacteria</taxon>
        <taxon>Pseudomonadati</taxon>
        <taxon>Bacteroidota</taxon>
        <taxon>Bacteroidia</taxon>
        <taxon>Bacteroidales</taxon>
        <taxon>Dysgonomonadaceae</taxon>
        <taxon>Dysgonomonas</taxon>
        <taxon>environmental samples</taxon>
    </lineage>
</organism>
<evidence type="ECO:0000256" key="8">
    <source>
        <dbReference type="ARBA" id="ARBA00022452"/>
    </source>
</evidence>
<evidence type="ECO:0000256" key="20">
    <source>
        <dbReference type="PIRSR" id="PIRSR603187-2"/>
    </source>
</evidence>
<evidence type="ECO:0000256" key="12">
    <source>
        <dbReference type="ARBA" id="ARBA00022801"/>
    </source>
</evidence>
<keyword evidence="13 20" id="KW-0106">Calcium</keyword>
<evidence type="ECO:0000313" key="21">
    <source>
        <dbReference type="EMBL" id="SBV97570.1"/>
    </source>
</evidence>
<feature type="binding site" description="in dimeric form" evidence="20">
    <location>
        <position position="170"/>
    </location>
    <ligand>
        <name>Ca(2+)</name>
        <dbReference type="ChEBI" id="CHEBI:29108"/>
        <label>1</label>
    </ligand>
</feature>
<keyword evidence="8" id="KW-1134">Transmembrane beta strand</keyword>
<keyword evidence="14" id="KW-0442">Lipid degradation</keyword>
<dbReference type="GO" id="GO:0008970">
    <property type="term" value="F:phospholipase A1 activity"/>
    <property type="evidence" value="ECO:0007669"/>
    <property type="project" value="UniProtKB-EC"/>
</dbReference>
<keyword evidence="12" id="KW-0378">Hydrolase</keyword>
<keyword evidence="11" id="KW-0732">Signal</keyword>
<comment type="subcellular location">
    <subcellularLocation>
        <location evidence="3">Cell outer membrane</location>
        <topology evidence="3">Multi-pass membrane protein</topology>
    </subcellularLocation>
</comment>
<evidence type="ECO:0000256" key="14">
    <source>
        <dbReference type="ARBA" id="ARBA00022963"/>
    </source>
</evidence>
<evidence type="ECO:0000256" key="11">
    <source>
        <dbReference type="ARBA" id="ARBA00022729"/>
    </source>
</evidence>
<dbReference type="Gene3D" id="2.40.230.10">
    <property type="entry name" value="Phospholipase A1"/>
    <property type="match status" value="1"/>
</dbReference>
<feature type="binding site" description="in dimeric form" evidence="20">
    <location>
        <position position="126"/>
    </location>
    <ligand>
        <name>Ca(2+)</name>
        <dbReference type="ChEBI" id="CHEBI:29108"/>
        <label>1</label>
    </ligand>
</feature>
<evidence type="ECO:0000256" key="13">
    <source>
        <dbReference type="ARBA" id="ARBA00022837"/>
    </source>
</evidence>
<dbReference type="InterPro" id="IPR036541">
    <property type="entry name" value="PLipase_A1_sf"/>
</dbReference>
<dbReference type="SUPFAM" id="SSF56931">
    <property type="entry name" value="Outer membrane phospholipase A (OMPLA)"/>
    <property type="match status" value="1"/>
</dbReference>
<dbReference type="EC" id="3.1.1.32" evidence="6"/>
<accession>A0A212JDP8</accession>
<dbReference type="EMBL" id="FLUM01000001">
    <property type="protein sequence ID" value="SBV97570.1"/>
    <property type="molecule type" value="Genomic_DNA"/>
</dbReference>
<sequence length="296" mass="34132">MQAYKILVLFSLYCITIYSLDAQVTLDSLMRKEAPSSVKELLSPNHIELTVDESIEIEDRSPAFAAYRDNFFITGIPLNRKITNSSADALFQVSIRQRLTKTVLPFNTFAYLTYTQKSFWQIYEESSPFKDNNYNPGIGLGKYIIHGNKLTGAAFLQLQHESNGRTGDESRSWNFLSLTGKYFLNSWISLRAEAWIPYVDGENNKNLIDYKGYGIFSVNVINSSKRWWLSLDITPRKGIGNGNLALGIAYRITKKSYQYTFVQFYNGYSEKLLEYDKYSNYLRIGICLKPDFYSIY</sequence>
<keyword evidence="10 20" id="KW-0479">Metal-binding</keyword>
<gene>
    <name evidence="21" type="ORF">KL86DYS1_11945</name>
</gene>
<feature type="active site" description="Proton acceptor" evidence="19">
    <location>
        <position position="162"/>
    </location>
</feature>
<keyword evidence="16" id="KW-0472">Membrane</keyword>
<dbReference type="PANTHER" id="PTHR40457:SF1">
    <property type="entry name" value="PHOSPHOLIPASE A1"/>
    <property type="match status" value="1"/>
</dbReference>
<comment type="subunit">
    <text evidence="5">Homodimer; dimerization is reversible, and the dimeric form is the active one.</text>
</comment>
<keyword evidence="17" id="KW-0998">Cell outer membrane</keyword>
<evidence type="ECO:0000256" key="6">
    <source>
        <dbReference type="ARBA" id="ARBA00013179"/>
    </source>
</evidence>
<dbReference type="Pfam" id="PF02253">
    <property type="entry name" value="PLA1"/>
    <property type="match status" value="1"/>
</dbReference>
<dbReference type="InterPro" id="IPR003187">
    <property type="entry name" value="PLipase_A1"/>
</dbReference>
<evidence type="ECO:0000256" key="10">
    <source>
        <dbReference type="ARBA" id="ARBA00022723"/>
    </source>
</evidence>
<evidence type="ECO:0000256" key="15">
    <source>
        <dbReference type="ARBA" id="ARBA00023098"/>
    </source>
</evidence>
<evidence type="ECO:0000256" key="17">
    <source>
        <dbReference type="ARBA" id="ARBA00023237"/>
    </source>
</evidence>
<dbReference type="PRINTS" id="PR01486">
    <property type="entry name" value="PHPHLIPASEA1"/>
</dbReference>
<name>A0A212JDP8_9BACT</name>
<evidence type="ECO:0000256" key="4">
    <source>
        <dbReference type="ARBA" id="ARBA00010525"/>
    </source>
</evidence>
<keyword evidence="9" id="KW-0812">Transmembrane</keyword>
<feature type="active site" description="Proton acceptor" evidence="19">
    <location>
        <position position="160"/>
    </location>
</feature>
<evidence type="ECO:0000256" key="19">
    <source>
        <dbReference type="PIRSR" id="PIRSR603187-1"/>
    </source>
</evidence>
<dbReference type="GO" id="GO:0004623">
    <property type="term" value="F:phospholipase A2 activity"/>
    <property type="evidence" value="ECO:0007669"/>
    <property type="project" value="UniProtKB-EC"/>
</dbReference>
<dbReference type="GO" id="GO:0016042">
    <property type="term" value="P:lipid catabolic process"/>
    <property type="evidence" value="ECO:0007669"/>
    <property type="project" value="UniProtKB-KW"/>
</dbReference>
<evidence type="ECO:0000256" key="18">
    <source>
        <dbReference type="ARBA" id="ARBA00032375"/>
    </source>
</evidence>
<comment type="cofactor">
    <cofactor evidence="20">
        <name>Ca(2+)</name>
        <dbReference type="ChEBI" id="CHEBI:29108"/>
    </cofactor>
    <text evidence="20">Binds 1 Ca(2+) ion per monomer.</text>
</comment>
<dbReference type="AlphaFoldDB" id="A0A212JDP8"/>
<evidence type="ECO:0000256" key="7">
    <source>
        <dbReference type="ARBA" id="ARBA00013278"/>
    </source>
</evidence>
<evidence type="ECO:0000256" key="3">
    <source>
        <dbReference type="ARBA" id="ARBA00004571"/>
    </source>
</evidence>
<evidence type="ECO:0000256" key="2">
    <source>
        <dbReference type="ARBA" id="ARBA00001604"/>
    </source>
</evidence>
<dbReference type="GO" id="GO:0009279">
    <property type="term" value="C:cell outer membrane"/>
    <property type="evidence" value="ECO:0007669"/>
    <property type="project" value="UniProtKB-SubCell"/>
</dbReference>
<evidence type="ECO:0000256" key="1">
    <source>
        <dbReference type="ARBA" id="ARBA00000111"/>
    </source>
</evidence>